<keyword evidence="3" id="KW-1185">Reference proteome</keyword>
<proteinExistence type="predicted"/>
<comment type="caution">
    <text evidence="2">The sequence shown here is derived from an EMBL/GenBank/DDBJ whole genome shotgun (WGS) entry which is preliminary data.</text>
</comment>
<dbReference type="Proteomes" id="UP000298663">
    <property type="component" value="Unassembled WGS sequence"/>
</dbReference>
<sequence>MIDRLIFQLTTTSSSTFFRFSPSQIVYRVFARLACLHVAVVIGVLLTVFMCMSPLVRKNDGNGFAEMEDSGYTSQGVILCYDDY</sequence>
<protein>
    <submittedName>
        <fullName evidence="2">Uncharacterized protein</fullName>
    </submittedName>
</protein>
<keyword evidence="1" id="KW-0472">Membrane</keyword>
<reference evidence="2 3" key="1">
    <citation type="journal article" date="2015" name="Genome Biol.">
        <title>Comparative genomics of Steinernema reveals deeply conserved gene regulatory networks.</title>
        <authorList>
            <person name="Dillman A.R."/>
            <person name="Macchietto M."/>
            <person name="Porter C.F."/>
            <person name="Rogers A."/>
            <person name="Williams B."/>
            <person name="Antoshechkin I."/>
            <person name="Lee M.M."/>
            <person name="Goodwin Z."/>
            <person name="Lu X."/>
            <person name="Lewis E.E."/>
            <person name="Goodrich-Blair H."/>
            <person name="Stock S.P."/>
            <person name="Adams B.J."/>
            <person name="Sternberg P.W."/>
            <person name="Mortazavi A."/>
        </authorList>
    </citation>
    <scope>NUCLEOTIDE SEQUENCE [LARGE SCALE GENOMIC DNA]</scope>
    <source>
        <strain evidence="2 3">ALL</strain>
    </source>
</reference>
<keyword evidence="1" id="KW-0812">Transmembrane</keyword>
<gene>
    <name evidence="2" type="ORF">L596_020478</name>
</gene>
<organism evidence="2 3">
    <name type="scientific">Steinernema carpocapsae</name>
    <name type="common">Entomopathogenic nematode</name>
    <dbReference type="NCBI Taxonomy" id="34508"/>
    <lineage>
        <taxon>Eukaryota</taxon>
        <taxon>Metazoa</taxon>
        <taxon>Ecdysozoa</taxon>
        <taxon>Nematoda</taxon>
        <taxon>Chromadorea</taxon>
        <taxon>Rhabditida</taxon>
        <taxon>Tylenchina</taxon>
        <taxon>Panagrolaimomorpha</taxon>
        <taxon>Strongyloidoidea</taxon>
        <taxon>Steinernematidae</taxon>
        <taxon>Steinernema</taxon>
    </lineage>
</organism>
<dbReference type="EMBL" id="AZBU02000006">
    <property type="protein sequence ID" value="TKR73131.1"/>
    <property type="molecule type" value="Genomic_DNA"/>
</dbReference>
<reference evidence="2 3" key="2">
    <citation type="journal article" date="2019" name="G3 (Bethesda)">
        <title>Hybrid Assembly of the Genome of the Entomopathogenic Nematode Steinernema carpocapsae Identifies the X-Chromosome.</title>
        <authorList>
            <person name="Serra L."/>
            <person name="Macchietto M."/>
            <person name="Macias-Munoz A."/>
            <person name="McGill C.J."/>
            <person name="Rodriguez I.M."/>
            <person name="Rodriguez B."/>
            <person name="Murad R."/>
            <person name="Mortazavi A."/>
        </authorList>
    </citation>
    <scope>NUCLEOTIDE SEQUENCE [LARGE SCALE GENOMIC DNA]</scope>
    <source>
        <strain evidence="2 3">ALL</strain>
    </source>
</reference>
<name>A0A4U5MTN7_STECR</name>
<feature type="transmembrane region" description="Helical" evidence="1">
    <location>
        <begin position="25"/>
        <end position="49"/>
    </location>
</feature>
<evidence type="ECO:0000313" key="2">
    <source>
        <dbReference type="EMBL" id="TKR73131.1"/>
    </source>
</evidence>
<evidence type="ECO:0000313" key="3">
    <source>
        <dbReference type="Proteomes" id="UP000298663"/>
    </source>
</evidence>
<accession>A0A4U5MTN7</accession>
<keyword evidence="1" id="KW-1133">Transmembrane helix</keyword>
<dbReference type="AlphaFoldDB" id="A0A4U5MTN7"/>
<evidence type="ECO:0000256" key="1">
    <source>
        <dbReference type="SAM" id="Phobius"/>
    </source>
</evidence>